<gene>
    <name evidence="1" type="ORF">TREES_T100004008</name>
</gene>
<reference evidence="2" key="1">
    <citation type="submission" date="2012-07" db="EMBL/GenBank/DDBJ databases">
        <title>Genome of the Chinese tree shrew, a rising model animal genetically related to primates.</title>
        <authorList>
            <person name="Zhang G."/>
            <person name="Fan Y."/>
            <person name="Yao Y."/>
            <person name="Huang Z."/>
        </authorList>
    </citation>
    <scope>NUCLEOTIDE SEQUENCE [LARGE SCALE GENOMIC DNA]</scope>
</reference>
<dbReference type="InParanoid" id="L9KMW8"/>
<sequence length="194" mass="21299">MNRSSPFQERADKCPRPLHSHVYPLKVVQPLGEPGSYSSGHSTTLTTGRVEFPHSSSHFSCPAALIEESSHTSLRLLSHIAFPYGLSVEQVCHGLCGTLLNSSQDECISNAFLKGQNWGSGTQKTVNIQEAFHENFLNASCEIGDAPQTTLTCFLLIQITLSDLAVHPRSVTQQSPELGLFLIPGLRRWSHSRC</sequence>
<name>L9KMW8_TUPCH</name>
<proteinExistence type="predicted"/>
<dbReference type="AlphaFoldDB" id="L9KMW8"/>
<evidence type="ECO:0000313" key="2">
    <source>
        <dbReference type="Proteomes" id="UP000011518"/>
    </source>
</evidence>
<organism evidence="1 2">
    <name type="scientific">Tupaia chinensis</name>
    <name type="common">Chinese tree shrew</name>
    <name type="synonym">Tupaia belangeri chinensis</name>
    <dbReference type="NCBI Taxonomy" id="246437"/>
    <lineage>
        <taxon>Eukaryota</taxon>
        <taxon>Metazoa</taxon>
        <taxon>Chordata</taxon>
        <taxon>Craniata</taxon>
        <taxon>Vertebrata</taxon>
        <taxon>Euteleostomi</taxon>
        <taxon>Mammalia</taxon>
        <taxon>Eutheria</taxon>
        <taxon>Euarchontoglires</taxon>
        <taxon>Scandentia</taxon>
        <taxon>Tupaiidae</taxon>
        <taxon>Tupaia</taxon>
    </lineage>
</organism>
<reference evidence="2" key="2">
    <citation type="journal article" date="2013" name="Nat. Commun.">
        <title>Genome of the Chinese tree shrew.</title>
        <authorList>
            <person name="Fan Y."/>
            <person name="Huang Z.Y."/>
            <person name="Cao C.C."/>
            <person name="Chen C.S."/>
            <person name="Chen Y.X."/>
            <person name="Fan D.D."/>
            <person name="He J."/>
            <person name="Hou H.L."/>
            <person name="Hu L."/>
            <person name="Hu X.T."/>
            <person name="Jiang X.T."/>
            <person name="Lai R."/>
            <person name="Lang Y.S."/>
            <person name="Liang B."/>
            <person name="Liao S.G."/>
            <person name="Mu D."/>
            <person name="Ma Y.Y."/>
            <person name="Niu Y.Y."/>
            <person name="Sun X.Q."/>
            <person name="Xia J.Q."/>
            <person name="Xiao J."/>
            <person name="Xiong Z.Q."/>
            <person name="Xu L."/>
            <person name="Yang L."/>
            <person name="Zhang Y."/>
            <person name="Zhao W."/>
            <person name="Zhao X.D."/>
            <person name="Zheng Y.T."/>
            <person name="Zhou J.M."/>
            <person name="Zhu Y.B."/>
            <person name="Zhang G.J."/>
            <person name="Wang J."/>
            <person name="Yao Y.G."/>
        </authorList>
    </citation>
    <scope>NUCLEOTIDE SEQUENCE [LARGE SCALE GENOMIC DNA]</scope>
</reference>
<protein>
    <submittedName>
        <fullName evidence="1">Uncharacterized protein</fullName>
    </submittedName>
</protein>
<dbReference type="EMBL" id="KB320755">
    <property type="protein sequence ID" value="ELW64121.1"/>
    <property type="molecule type" value="Genomic_DNA"/>
</dbReference>
<dbReference type="Proteomes" id="UP000011518">
    <property type="component" value="Unassembled WGS sequence"/>
</dbReference>
<accession>L9KMW8</accession>
<evidence type="ECO:0000313" key="1">
    <source>
        <dbReference type="EMBL" id="ELW64121.1"/>
    </source>
</evidence>
<keyword evidence="2" id="KW-1185">Reference proteome</keyword>